<name>A0A4R2NZQ1_RHOAD</name>
<evidence type="ECO:0000259" key="6">
    <source>
        <dbReference type="Pfam" id="PF00700"/>
    </source>
</evidence>
<dbReference type="PANTHER" id="PTHR42792:SF2">
    <property type="entry name" value="FLAGELLIN"/>
    <property type="match status" value="1"/>
</dbReference>
<sequence>MSSILTNSSATVALQTLKSINSNLSKTQDEISTGKSISSAKDNAAVFAIAKVMESDVTGFTAISESLALGQSTMGVAMNAAEQTGELLQEIKGKIISANESNVDRDKLQSEIASLREQIGGIVGAAQFNGLNLLSNTSKTAGSGSVDILASLDRASDGTVSTKNITVGKQDLGQGAAADAGSEADTNAGTDFSSTNHADGDTAAIATFTASSGSGATGSVEAGRSFVIASGSTYNAGSSDIVYVARDGDTIKDVAQQMANRLSFTAEAAGNTDFTFAVNSNGQITAENNSGAAVADDGSAISEADAGETGGTIGGGLELLSQVDVSTKEGAEAALSAIEGLMQTSVGAQASFGTSARRIEIQSDFISTQIDTFKAGIGSLVDANMEETAARLQSLQVQQQLGVQALSIANSAPQTILSLFR</sequence>
<comment type="subcellular location">
    <subcellularLocation>
        <location evidence="3">Secreted</location>
    </subcellularLocation>
    <subcellularLocation>
        <location evidence="3">Bacterial flagellum</location>
    </subcellularLocation>
</comment>
<evidence type="ECO:0000313" key="8">
    <source>
        <dbReference type="Proteomes" id="UP000295733"/>
    </source>
</evidence>
<dbReference type="EMBL" id="SLXL01000001">
    <property type="protein sequence ID" value="TCP27667.1"/>
    <property type="molecule type" value="Genomic_DNA"/>
</dbReference>
<comment type="function">
    <text evidence="3">Flagellin is the subunit protein which polymerizes to form the filaments of bacterial flagella.</text>
</comment>
<comment type="caution">
    <text evidence="7">The sequence shown here is derived from an EMBL/GenBank/DDBJ whole genome shotgun (WGS) entry which is preliminary data.</text>
</comment>
<keyword evidence="3" id="KW-0964">Secreted</keyword>
<dbReference type="SUPFAM" id="SSF64518">
    <property type="entry name" value="Phase 1 flagellin"/>
    <property type="match status" value="1"/>
</dbReference>
<keyword evidence="7" id="KW-0969">Cilium</keyword>
<feature type="region of interest" description="Disordered" evidence="4">
    <location>
        <begin position="174"/>
        <end position="196"/>
    </location>
</feature>
<dbReference type="PANTHER" id="PTHR42792">
    <property type="entry name" value="FLAGELLIN"/>
    <property type="match status" value="1"/>
</dbReference>
<dbReference type="PRINTS" id="PR00207">
    <property type="entry name" value="FLAGELLIN"/>
</dbReference>
<comment type="similarity">
    <text evidence="1 3">Belongs to the bacterial flagellin family.</text>
</comment>
<keyword evidence="2 3" id="KW-0975">Bacterial flagellum</keyword>
<evidence type="ECO:0000313" key="7">
    <source>
        <dbReference type="EMBL" id="TCP27667.1"/>
    </source>
</evidence>
<keyword evidence="8" id="KW-1185">Reference proteome</keyword>
<evidence type="ECO:0000256" key="1">
    <source>
        <dbReference type="ARBA" id="ARBA00005709"/>
    </source>
</evidence>
<dbReference type="AlphaFoldDB" id="A0A4R2NZQ1"/>
<dbReference type="InterPro" id="IPR001029">
    <property type="entry name" value="Flagellin_N"/>
</dbReference>
<keyword evidence="7" id="KW-0966">Cell projection</keyword>
<dbReference type="GO" id="GO:0009288">
    <property type="term" value="C:bacterial-type flagellum"/>
    <property type="evidence" value="ECO:0007669"/>
    <property type="project" value="UniProtKB-SubCell"/>
</dbReference>
<dbReference type="Pfam" id="PF00669">
    <property type="entry name" value="Flagellin_N"/>
    <property type="match status" value="1"/>
</dbReference>
<keyword evidence="7" id="KW-0282">Flagellum</keyword>
<feature type="compositionally biased region" description="Polar residues" evidence="4">
    <location>
        <begin position="184"/>
        <end position="196"/>
    </location>
</feature>
<dbReference type="InterPro" id="IPR046358">
    <property type="entry name" value="Flagellin_C"/>
</dbReference>
<dbReference type="GO" id="GO:0005576">
    <property type="term" value="C:extracellular region"/>
    <property type="evidence" value="ECO:0007669"/>
    <property type="project" value="UniProtKB-SubCell"/>
</dbReference>
<proteinExistence type="inferred from homology"/>
<dbReference type="RefSeq" id="WP_132599236.1">
    <property type="nucleotide sequence ID" value="NZ_NRRP01000004.1"/>
</dbReference>
<dbReference type="Gene3D" id="1.20.1330.10">
    <property type="entry name" value="f41 fragment of flagellin, N-terminal domain"/>
    <property type="match status" value="2"/>
</dbReference>
<dbReference type="GO" id="GO:0005198">
    <property type="term" value="F:structural molecule activity"/>
    <property type="evidence" value="ECO:0007669"/>
    <property type="project" value="UniProtKB-UniRule"/>
</dbReference>
<organism evidence="7 8">
    <name type="scientific">Rhodovulum adriaticum</name>
    <name type="common">Rhodopseudomonas adriatica</name>
    <dbReference type="NCBI Taxonomy" id="35804"/>
    <lineage>
        <taxon>Bacteria</taxon>
        <taxon>Pseudomonadati</taxon>
        <taxon>Pseudomonadota</taxon>
        <taxon>Alphaproteobacteria</taxon>
        <taxon>Rhodobacterales</taxon>
        <taxon>Paracoccaceae</taxon>
        <taxon>Rhodovulum</taxon>
    </lineage>
</organism>
<evidence type="ECO:0000256" key="4">
    <source>
        <dbReference type="SAM" id="MobiDB-lite"/>
    </source>
</evidence>
<accession>A0A4R2NZQ1</accession>
<dbReference type="Proteomes" id="UP000295733">
    <property type="component" value="Unassembled WGS sequence"/>
</dbReference>
<feature type="domain" description="Flagellin C-terminal" evidence="6">
    <location>
        <begin position="336"/>
        <end position="420"/>
    </location>
</feature>
<evidence type="ECO:0000259" key="5">
    <source>
        <dbReference type="Pfam" id="PF00669"/>
    </source>
</evidence>
<feature type="domain" description="Flagellin N-terminal" evidence="5">
    <location>
        <begin position="4"/>
        <end position="137"/>
    </location>
</feature>
<gene>
    <name evidence="7" type="ORF">EV656_101576</name>
</gene>
<dbReference type="OrthoDB" id="8328560at2"/>
<evidence type="ECO:0000256" key="2">
    <source>
        <dbReference type="ARBA" id="ARBA00023143"/>
    </source>
</evidence>
<reference evidence="7 8" key="1">
    <citation type="submission" date="2019-03" db="EMBL/GenBank/DDBJ databases">
        <title>Genomic Encyclopedia of Type Strains, Phase IV (KMG-IV): sequencing the most valuable type-strain genomes for metagenomic binning, comparative biology and taxonomic classification.</title>
        <authorList>
            <person name="Goeker M."/>
        </authorList>
    </citation>
    <scope>NUCLEOTIDE SEQUENCE [LARGE SCALE GENOMIC DNA]</scope>
    <source>
        <strain evidence="7 8">DSM 2781</strain>
    </source>
</reference>
<dbReference type="InterPro" id="IPR001492">
    <property type="entry name" value="Flagellin"/>
</dbReference>
<protein>
    <recommendedName>
        <fullName evidence="3">Flagellin</fullName>
    </recommendedName>
</protein>
<dbReference type="Pfam" id="PF00700">
    <property type="entry name" value="Flagellin_C"/>
    <property type="match status" value="1"/>
</dbReference>
<evidence type="ECO:0000256" key="3">
    <source>
        <dbReference type="RuleBase" id="RU362073"/>
    </source>
</evidence>